<reference evidence="1" key="1">
    <citation type="journal article" date="2021" name="PeerJ">
        <title>Extensive microbial diversity within the chicken gut microbiome revealed by metagenomics and culture.</title>
        <authorList>
            <person name="Gilroy R."/>
            <person name="Ravi A."/>
            <person name="Getino M."/>
            <person name="Pursley I."/>
            <person name="Horton D.L."/>
            <person name="Alikhan N.F."/>
            <person name="Baker D."/>
            <person name="Gharbi K."/>
            <person name="Hall N."/>
            <person name="Watson M."/>
            <person name="Adriaenssens E.M."/>
            <person name="Foster-Nyarko E."/>
            <person name="Jarju S."/>
            <person name="Secka A."/>
            <person name="Antonio M."/>
            <person name="Oren A."/>
            <person name="Chaudhuri R.R."/>
            <person name="La Ragione R."/>
            <person name="Hildebrand F."/>
            <person name="Pallen M.J."/>
        </authorList>
    </citation>
    <scope>NUCLEOTIDE SEQUENCE</scope>
    <source>
        <strain evidence="1">ChiSjej3B21-8574</strain>
    </source>
</reference>
<gene>
    <name evidence="1" type="ORF">H9754_06000</name>
</gene>
<dbReference type="AlphaFoldDB" id="A0A9D2PIK1"/>
<dbReference type="EMBL" id="DWWD01000023">
    <property type="protein sequence ID" value="HJC50120.1"/>
    <property type="molecule type" value="Genomic_DNA"/>
</dbReference>
<reference evidence="1" key="2">
    <citation type="submission" date="2021-04" db="EMBL/GenBank/DDBJ databases">
        <authorList>
            <person name="Gilroy R."/>
        </authorList>
    </citation>
    <scope>NUCLEOTIDE SEQUENCE</scope>
    <source>
        <strain evidence="1">ChiSjej3B21-8574</strain>
    </source>
</reference>
<name>A0A9D2PIK1_9FIRM</name>
<evidence type="ECO:0000313" key="2">
    <source>
        <dbReference type="Proteomes" id="UP000823904"/>
    </source>
</evidence>
<accession>A0A9D2PIK1</accession>
<dbReference type="Proteomes" id="UP000823904">
    <property type="component" value="Unassembled WGS sequence"/>
</dbReference>
<proteinExistence type="predicted"/>
<evidence type="ECO:0000313" key="1">
    <source>
        <dbReference type="EMBL" id="HJC50120.1"/>
    </source>
</evidence>
<comment type="caution">
    <text evidence="1">The sequence shown here is derived from an EMBL/GenBank/DDBJ whole genome shotgun (WGS) entry which is preliminary data.</text>
</comment>
<organism evidence="1 2">
    <name type="scientific">Candidatus Anaerostipes avistercoris</name>
    <dbReference type="NCBI Taxonomy" id="2838462"/>
    <lineage>
        <taxon>Bacteria</taxon>
        <taxon>Bacillati</taxon>
        <taxon>Bacillota</taxon>
        <taxon>Clostridia</taxon>
        <taxon>Lachnospirales</taxon>
        <taxon>Lachnospiraceae</taxon>
        <taxon>Anaerostipes</taxon>
    </lineage>
</organism>
<sequence>MRLLIGAIPGCGWGLSAIAVASAYGGHSSLEKAVNSAYSKKKGIKVYYKIHKGVTSMNKVRYVVG</sequence>
<protein>
    <submittedName>
        <fullName evidence="1">Uncharacterized protein</fullName>
    </submittedName>
</protein>